<dbReference type="InterPro" id="IPR053733">
    <property type="entry name" value="Heme_Transport_Util_sf"/>
</dbReference>
<comment type="caution">
    <text evidence="1">The sequence shown here is derived from an EMBL/GenBank/DDBJ whole genome shotgun (WGS) entry which is preliminary data.</text>
</comment>
<proteinExistence type="predicted"/>
<gene>
    <name evidence="1" type="primary">hutX</name>
    <name evidence="1" type="ORF">JMJ54_06675</name>
</gene>
<dbReference type="CDD" id="cd16829">
    <property type="entry name" value="ChuX_HutX-like"/>
    <property type="match status" value="1"/>
</dbReference>
<protein>
    <submittedName>
        <fullName evidence="1">Heme utilization cystosolic carrier protein HutX</fullName>
    </submittedName>
</protein>
<sequence>MNTLNLSLAERLADDADGILENLAAEFNASLLDVVTALPEPMRTLLPGDRFADVMAEISDWGDVTLLTHSADAILEFHGRVPVGRSAHGFFNLRGGGALSGHIRASRCRTIALVERPFMGLATASVIFFNPDGEAMYKVFVRRNKDKSLDAEQLVRFRALAAAKTCCGGCKGEGSCGD</sequence>
<reference evidence="1 2" key="1">
    <citation type="submission" date="2021-01" db="EMBL/GenBank/DDBJ databases">
        <title>Draft Genome Sequence and Polyhydroxyalkanoate Biosynthetic Potential of Jeongeupia naejangsanensis Type Strain DSM 24253.</title>
        <authorList>
            <person name="Turrini P."/>
            <person name="Artuso I."/>
            <person name="Lugli G.A."/>
            <person name="Frangipani E."/>
            <person name="Ventura M."/>
            <person name="Visca P."/>
        </authorList>
    </citation>
    <scope>NUCLEOTIDE SEQUENCE [LARGE SCALE GENOMIC DNA]</scope>
    <source>
        <strain evidence="1 2">DSM 24253</strain>
    </source>
</reference>
<dbReference type="InterPro" id="IPR010413">
    <property type="entry name" value="HutX-like"/>
</dbReference>
<dbReference type="Gene3D" id="3.40.1570.10">
    <property type="entry name" value="HemS/ChuS/ChuX like domains"/>
    <property type="match status" value="1"/>
</dbReference>
<dbReference type="NCBIfam" id="TIGR04108">
    <property type="entry name" value="HutX"/>
    <property type="match status" value="1"/>
</dbReference>
<dbReference type="SUPFAM" id="SSF144064">
    <property type="entry name" value="Heme iron utilization protein-like"/>
    <property type="match status" value="1"/>
</dbReference>
<name>A0ABS2BL35_9NEIS</name>
<dbReference type="Proteomes" id="UP000809431">
    <property type="component" value="Unassembled WGS sequence"/>
</dbReference>
<dbReference type="RefSeq" id="WP_203537168.1">
    <property type="nucleotide sequence ID" value="NZ_JAESND010000002.1"/>
</dbReference>
<accession>A0ABS2BL35</accession>
<dbReference type="EMBL" id="JAESND010000002">
    <property type="protein sequence ID" value="MBM3115504.1"/>
    <property type="molecule type" value="Genomic_DNA"/>
</dbReference>
<dbReference type="Pfam" id="PF06228">
    <property type="entry name" value="ChuX_HutX"/>
    <property type="match status" value="1"/>
</dbReference>
<dbReference type="PIRSF" id="PIRSF030840">
    <property type="entry name" value="DUF1008"/>
    <property type="match status" value="1"/>
</dbReference>
<evidence type="ECO:0000313" key="1">
    <source>
        <dbReference type="EMBL" id="MBM3115504.1"/>
    </source>
</evidence>
<evidence type="ECO:0000313" key="2">
    <source>
        <dbReference type="Proteomes" id="UP000809431"/>
    </source>
</evidence>
<organism evidence="1 2">
    <name type="scientific">Jeongeupia naejangsanensis</name>
    <dbReference type="NCBI Taxonomy" id="613195"/>
    <lineage>
        <taxon>Bacteria</taxon>
        <taxon>Pseudomonadati</taxon>
        <taxon>Pseudomonadota</taxon>
        <taxon>Betaproteobacteria</taxon>
        <taxon>Neisseriales</taxon>
        <taxon>Chitinibacteraceae</taxon>
        <taxon>Jeongeupia</taxon>
    </lineage>
</organism>
<keyword evidence="2" id="KW-1185">Reference proteome</keyword>